<dbReference type="AlphaFoldDB" id="G7JP49"/>
<gene>
    <name evidence="1" type="ordered locus">MTR_4g016760</name>
</gene>
<keyword evidence="3" id="KW-1185">Reference proteome</keyword>
<dbReference type="EMBL" id="CM001220">
    <property type="protein sequence ID" value="AES86903.1"/>
    <property type="molecule type" value="Genomic_DNA"/>
</dbReference>
<evidence type="ECO:0000313" key="3">
    <source>
        <dbReference type="Proteomes" id="UP000002051"/>
    </source>
</evidence>
<organism evidence="1 3">
    <name type="scientific">Medicago truncatula</name>
    <name type="common">Barrel medic</name>
    <name type="synonym">Medicago tribuloides</name>
    <dbReference type="NCBI Taxonomy" id="3880"/>
    <lineage>
        <taxon>Eukaryota</taxon>
        <taxon>Viridiplantae</taxon>
        <taxon>Streptophyta</taxon>
        <taxon>Embryophyta</taxon>
        <taxon>Tracheophyta</taxon>
        <taxon>Spermatophyta</taxon>
        <taxon>Magnoliopsida</taxon>
        <taxon>eudicotyledons</taxon>
        <taxon>Gunneridae</taxon>
        <taxon>Pentapetalae</taxon>
        <taxon>rosids</taxon>
        <taxon>fabids</taxon>
        <taxon>Fabales</taxon>
        <taxon>Fabaceae</taxon>
        <taxon>Papilionoideae</taxon>
        <taxon>50 kb inversion clade</taxon>
        <taxon>NPAAA clade</taxon>
        <taxon>Hologalegina</taxon>
        <taxon>IRL clade</taxon>
        <taxon>Trifolieae</taxon>
        <taxon>Medicago</taxon>
    </lineage>
</organism>
<reference evidence="2" key="3">
    <citation type="submission" date="2015-04" db="UniProtKB">
        <authorList>
            <consortium name="EnsemblPlants"/>
        </authorList>
    </citation>
    <scope>IDENTIFICATION</scope>
    <source>
        <strain evidence="2">cv. Jemalong A17</strain>
    </source>
</reference>
<dbReference type="EnsemblPlants" id="AES86903">
    <property type="protein sequence ID" value="AES86903"/>
    <property type="gene ID" value="MTR_4g016760"/>
</dbReference>
<accession>G7JP49</accession>
<reference evidence="1 3" key="2">
    <citation type="journal article" date="2014" name="BMC Genomics">
        <title>An improved genome release (version Mt4.0) for the model legume Medicago truncatula.</title>
        <authorList>
            <person name="Tang H."/>
            <person name="Krishnakumar V."/>
            <person name="Bidwell S."/>
            <person name="Rosen B."/>
            <person name="Chan A."/>
            <person name="Zhou S."/>
            <person name="Gentzbittel L."/>
            <person name="Childs K.L."/>
            <person name="Yandell M."/>
            <person name="Gundlach H."/>
            <person name="Mayer K.F."/>
            <person name="Schwartz D.C."/>
            <person name="Town C.D."/>
        </authorList>
    </citation>
    <scope>GENOME REANNOTATION</scope>
    <source>
        <strain evidence="2 3">cv. Jemalong A17</strain>
    </source>
</reference>
<protein>
    <submittedName>
        <fullName evidence="1 2">Uncharacterized protein</fullName>
    </submittedName>
</protein>
<evidence type="ECO:0000313" key="2">
    <source>
        <dbReference type="EnsemblPlants" id="AES86903"/>
    </source>
</evidence>
<name>G7JP49_MEDTR</name>
<dbReference type="Proteomes" id="UP000002051">
    <property type="component" value="Chromosome 4"/>
</dbReference>
<reference evidence="1 3" key="1">
    <citation type="journal article" date="2011" name="Nature">
        <title>The Medicago genome provides insight into the evolution of rhizobial symbioses.</title>
        <authorList>
            <person name="Young N.D."/>
            <person name="Debelle F."/>
            <person name="Oldroyd G.E."/>
            <person name="Geurts R."/>
            <person name="Cannon S.B."/>
            <person name="Udvardi M.K."/>
            <person name="Benedito V.A."/>
            <person name="Mayer K.F."/>
            <person name="Gouzy J."/>
            <person name="Schoof H."/>
            <person name="Van de Peer Y."/>
            <person name="Proost S."/>
            <person name="Cook D.R."/>
            <person name="Meyers B.C."/>
            <person name="Spannagl M."/>
            <person name="Cheung F."/>
            <person name="De Mita S."/>
            <person name="Krishnakumar V."/>
            <person name="Gundlach H."/>
            <person name="Zhou S."/>
            <person name="Mudge J."/>
            <person name="Bharti A.K."/>
            <person name="Murray J.D."/>
            <person name="Naoumkina M.A."/>
            <person name="Rosen B."/>
            <person name="Silverstein K.A."/>
            <person name="Tang H."/>
            <person name="Rombauts S."/>
            <person name="Zhao P.X."/>
            <person name="Zhou P."/>
            <person name="Barbe V."/>
            <person name="Bardou P."/>
            <person name="Bechner M."/>
            <person name="Bellec A."/>
            <person name="Berger A."/>
            <person name="Berges H."/>
            <person name="Bidwell S."/>
            <person name="Bisseling T."/>
            <person name="Choisne N."/>
            <person name="Couloux A."/>
            <person name="Denny R."/>
            <person name="Deshpande S."/>
            <person name="Dai X."/>
            <person name="Doyle J.J."/>
            <person name="Dudez A.M."/>
            <person name="Farmer A.D."/>
            <person name="Fouteau S."/>
            <person name="Franken C."/>
            <person name="Gibelin C."/>
            <person name="Gish J."/>
            <person name="Goldstein S."/>
            <person name="Gonzalez A.J."/>
            <person name="Green P.J."/>
            <person name="Hallab A."/>
            <person name="Hartog M."/>
            <person name="Hua A."/>
            <person name="Humphray S.J."/>
            <person name="Jeong D.H."/>
            <person name="Jing Y."/>
            <person name="Jocker A."/>
            <person name="Kenton S.M."/>
            <person name="Kim D.J."/>
            <person name="Klee K."/>
            <person name="Lai H."/>
            <person name="Lang C."/>
            <person name="Lin S."/>
            <person name="Macmil S.L."/>
            <person name="Magdelenat G."/>
            <person name="Matthews L."/>
            <person name="McCorrison J."/>
            <person name="Monaghan E.L."/>
            <person name="Mun J.H."/>
            <person name="Najar F.Z."/>
            <person name="Nicholson C."/>
            <person name="Noirot C."/>
            <person name="O'Bleness M."/>
            <person name="Paule C.R."/>
            <person name="Poulain J."/>
            <person name="Prion F."/>
            <person name="Qin B."/>
            <person name="Qu C."/>
            <person name="Retzel E.F."/>
            <person name="Riddle C."/>
            <person name="Sallet E."/>
            <person name="Samain S."/>
            <person name="Samson N."/>
            <person name="Sanders I."/>
            <person name="Saurat O."/>
            <person name="Scarpelli C."/>
            <person name="Schiex T."/>
            <person name="Segurens B."/>
            <person name="Severin A.J."/>
            <person name="Sherrier D.J."/>
            <person name="Shi R."/>
            <person name="Sims S."/>
            <person name="Singer S.R."/>
            <person name="Sinharoy S."/>
            <person name="Sterck L."/>
            <person name="Viollet A."/>
            <person name="Wang B.B."/>
            <person name="Wang K."/>
            <person name="Wang M."/>
            <person name="Wang X."/>
            <person name="Warfsmann J."/>
            <person name="Weissenbach J."/>
            <person name="White D.D."/>
            <person name="White J.D."/>
            <person name="Wiley G.B."/>
            <person name="Wincker P."/>
            <person name="Xing Y."/>
            <person name="Yang L."/>
            <person name="Yao Z."/>
            <person name="Ying F."/>
            <person name="Zhai J."/>
            <person name="Zhou L."/>
            <person name="Zuber A."/>
            <person name="Denarie J."/>
            <person name="Dixon R.A."/>
            <person name="May G.D."/>
            <person name="Schwartz D.C."/>
            <person name="Rogers J."/>
            <person name="Quetier F."/>
            <person name="Town C.D."/>
            <person name="Roe B.A."/>
        </authorList>
    </citation>
    <scope>NUCLEOTIDE SEQUENCE [LARGE SCALE GENOMIC DNA]</scope>
    <source>
        <strain evidence="1">A17</strain>
        <strain evidence="2 3">cv. Jemalong A17</strain>
    </source>
</reference>
<dbReference type="HOGENOM" id="CLU_2743802_0_0_1"/>
<dbReference type="PaxDb" id="3880-AES86903"/>
<evidence type="ECO:0000313" key="1">
    <source>
        <dbReference type="EMBL" id="AES86903.1"/>
    </source>
</evidence>
<sequence length="71" mass="7957">MDFHIGPIPDVKCYGHTTSPLVTSVGTRCEMSISTDVKCHFCSSEKGENHEEGEIEVQESKIREHNPILKN</sequence>
<proteinExistence type="predicted"/>